<evidence type="ECO:0000256" key="1">
    <source>
        <dbReference type="ARBA" id="ARBA00010641"/>
    </source>
</evidence>
<dbReference type="PANTHER" id="PTHR43133">
    <property type="entry name" value="RNA POLYMERASE ECF-TYPE SIGMA FACTO"/>
    <property type="match status" value="1"/>
</dbReference>
<evidence type="ECO:0000256" key="2">
    <source>
        <dbReference type="ARBA" id="ARBA00023015"/>
    </source>
</evidence>
<dbReference type="CDD" id="cd06171">
    <property type="entry name" value="Sigma70_r4"/>
    <property type="match status" value="1"/>
</dbReference>
<protein>
    <submittedName>
        <fullName evidence="7">ECF RNA polymerase sigma factor SigW</fullName>
    </submittedName>
</protein>
<dbReference type="InterPro" id="IPR013325">
    <property type="entry name" value="RNA_pol_sigma_r2"/>
</dbReference>
<dbReference type="Pfam" id="PF08281">
    <property type="entry name" value="Sigma70_r4_2"/>
    <property type="match status" value="1"/>
</dbReference>
<dbReference type="OrthoDB" id="9803470at2"/>
<reference evidence="7 8" key="1">
    <citation type="submission" date="2017-03" db="EMBL/GenBank/DDBJ databases">
        <authorList>
            <person name="Afonso C.L."/>
            <person name="Miller P.J."/>
            <person name="Scott M.A."/>
            <person name="Spackman E."/>
            <person name="Goraichik I."/>
            <person name="Dimitrov K.M."/>
            <person name="Suarez D.L."/>
            <person name="Swayne D.E."/>
        </authorList>
    </citation>
    <scope>NUCLEOTIDE SEQUENCE [LARGE SCALE GENOMIC DNA]</scope>
    <source>
        <strain evidence="7 8">CECT 7639</strain>
    </source>
</reference>
<evidence type="ECO:0000259" key="6">
    <source>
        <dbReference type="Pfam" id="PF08281"/>
    </source>
</evidence>
<dbReference type="GO" id="GO:0003677">
    <property type="term" value="F:DNA binding"/>
    <property type="evidence" value="ECO:0007669"/>
    <property type="project" value="InterPro"/>
</dbReference>
<dbReference type="GO" id="GO:0016987">
    <property type="term" value="F:sigma factor activity"/>
    <property type="evidence" value="ECO:0007669"/>
    <property type="project" value="UniProtKB-KW"/>
</dbReference>
<dbReference type="Pfam" id="PF04542">
    <property type="entry name" value="Sigma70_r2"/>
    <property type="match status" value="1"/>
</dbReference>
<dbReference type="InterPro" id="IPR036388">
    <property type="entry name" value="WH-like_DNA-bd_sf"/>
</dbReference>
<dbReference type="GO" id="GO:0006352">
    <property type="term" value="P:DNA-templated transcription initiation"/>
    <property type="evidence" value="ECO:0007669"/>
    <property type="project" value="InterPro"/>
</dbReference>
<dbReference type="SUPFAM" id="SSF88946">
    <property type="entry name" value="Sigma2 domain of RNA polymerase sigma factors"/>
    <property type="match status" value="1"/>
</dbReference>
<dbReference type="Gene3D" id="1.10.1740.10">
    <property type="match status" value="1"/>
</dbReference>
<dbReference type="InterPro" id="IPR007627">
    <property type="entry name" value="RNA_pol_sigma70_r2"/>
</dbReference>
<dbReference type="PANTHER" id="PTHR43133:SF32">
    <property type="entry name" value="BLR3042 PROTEIN"/>
    <property type="match status" value="1"/>
</dbReference>
<dbReference type="InterPro" id="IPR014284">
    <property type="entry name" value="RNA_pol_sigma-70_dom"/>
</dbReference>
<feature type="domain" description="RNA polymerase sigma-70 region 2" evidence="5">
    <location>
        <begin position="24"/>
        <end position="90"/>
    </location>
</feature>
<dbReference type="InterPro" id="IPR013324">
    <property type="entry name" value="RNA_pol_sigma_r3/r4-like"/>
</dbReference>
<dbReference type="InterPro" id="IPR039425">
    <property type="entry name" value="RNA_pol_sigma-70-like"/>
</dbReference>
<accession>A0A1Y5S184</accession>
<dbReference type="NCBIfam" id="TIGR02937">
    <property type="entry name" value="sigma70-ECF"/>
    <property type="match status" value="1"/>
</dbReference>
<dbReference type="EMBL" id="FWFO01000001">
    <property type="protein sequence ID" value="SLN30165.1"/>
    <property type="molecule type" value="Genomic_DNA"/>
</dbReference>
<keyword evidence="3" id="KW-0731">Sigma factor</keyword>
<dbReference type="AlphaFoldDB" id="A0A1Y5S184"/>
<sequence length="187" mass="21571">MSADDDQRQLSKVANGDRQAIGVLYQRYHKRVFHFVRRYVNDAAAAEDLTNDVFIEVWQKASSYEGRSKVSSWLLGMARYKALSEVRKRKPVHSKSEEILDTLEDDADDPEMVTQKRDKGAAIKRCIASLSNDHRVILELIYYHEKSMEEVSDILDIPKNTAKTRTFHARKQLSAEMTKQGLDRGWP</sequence>
<organism evidence="7 8">
    <name type="scientific">Falsiruegeria litorea R37</name>
    <dbReference type="NCBI Taxonomy" id="1200284"/>
    <lineage>
        <taxon>Bacteria</taxon>
        <taxon>Pseudomonadati</taxon>
        <taxon>Pseudomonadota</taxon>
        <taxon>Alphaproteobacteria</taxon>
        <taxon>Rhodobacterales</taxon>
        <taxon>Roseobacteraceae</taxon>
        <taxon>Falsiruegeria</taxon>
    </lineage>
</organism>
<evidence type="ECO:0000313" key="8">
    <source>
        <dbReference type="Proteomes" id="UP000193077"/>
    </source>
</evidence>
<evidence type="ECO:0000256" key="4">
    <source>
        <dbReference type="ARBA" id="ARBA00023163"/>
    </source>
</evidence>
<keyword evidence="8" id="KW-1185">Reference proteome</keyword>
<feature type="domain" description="RNA polymerase sigma factor 70 region 4 type 2" evidence="6">
    <location>
        <begin position="122"/>
        <end position="173"/>
    </location>
</feature>
<evidence type="ECO:0000256" key="3">
    <source>
        <dbReference type="ARBA" id="ARBA00023082"/>
    </source>
</evidence>
<dbReference type="InterPro" id="IPR013249">
    <property type="entry name" value="RNA_pol_sigma70_r4_t2"/>
</dbReference>
<name>A0A1Y5S184_9RHOB</name>
<dbReference type="Proteomes" id="UP000193077">
    <property type="component" value="Unassembled WGS sequence"/>
</dbReference>
<evidence type="ECO:0000313" key="7">
    <source>
        <dbReference type="EMBL" id="SLN30165.1"/>
    </source>
</evidence>
<keyword evidence="2" id="KW-0805">Transcription regulation</keyword>
<dbReference type="SUPFAM" id="SSF88659">
    <property type="entry name" value="Sigma3 and sigma4 domains of RNA polymerase sigma factors"/>
    <property type="match status" value="1"/>
</dbReference>
<evidence type="ECO:0000259" key="5">
    <source>
        <dbReference type="Pfam" id="PF04542"/>
    </source>
</evidence>
<proteinExistence type="inferred from homology"/>
<dbReference type="Gene3D" id="1.10.10.10">
    <property type="entry name" value="Winged helix-like DNA-binding domain superfamily/Winged helix DNA-binding domain"/>
    <property type="match status" value="1"/>
</dbReference>
<keyword evidence="4" id="KW-0804">Transcription</keyword>
<gene>
    <name evidence="7" type="primary">sigW</name>
    <name evidence="7" type="ORF">TRL7639_01236</name>
</gene>
<comment type="similarity">
    <text evidence="1">Belongs to the sigma-70 factor family. ECF subfamily.</text>
</comment>